<dbReference type="Gene3D" id="1.10.1510.10">
    <property type="entry name" value="Uncharacterised protein YqeY/AIM41 PF09424, N-terminal domain"/>
    <property type="match status" value="1"/>
</dbReference>
<gene>
    <name evidence="1" type="ORF">H8923_02485</name>
</gene>
<proteinExistence type="predicted"/>
<organism evidence="1 2">
    <name type="scientific">Romboutsia faecis</name>
    <dbReference type="NCBI Taxonomy" id="2764597"/>
    <lineage>
        <taxon>Bacteria</taxon>
        <taxon>Bacillati</taxon>
        <taxon>Bacillota</taxon>
        <taxon>Clostridia</taxon>
        <taxon>Peptostreptococcales</taxon>
        <taxon>Peptostreptococcaceae</taxon>
        <taxon>Romboutsia</taxon>
    </lineage>
</organism>
<dbReference type="InterPro" id="IPR003789">
    <property type="entry name" value="Asn/Gln_tRNA_amidoTrase-B-like"/>
</dbReference>
<evidence type="ECO:0000313" key="1">
    <source>
        <dbReference type="EMBL" id="MBC5995619.1"/>
    </source>
</evidence>
<dbReference type="PANTHER" id="PTHR28055:SF1">
    <property type="entry name" value="ALTERED INHERITANCE OF MITOCHONDRIA PROTEIN 41, MITOCHONDRIAL"/>
    <property type="match status" value="1"/>
</dbReference>
<sequence length="147" mass="16763">MSLKEKLQEDLKSSMKNKDTVKKSVVTLIRASIKQYEVDNRVELEDDEIIDLIAKQLKQRRDSLVEFQKANRDDLVSETEAEIEVLKEYLPQQLSEEELNEIVKSTISEVGATSMKDMGKIMAAIKPKTKGRADGKLINELVKNNLQ</sequence>
<protein>
    <submittedName>
        <fullName evidence="1">GatB/YqeY domain-containing protein</fullName>
    </submittedName>
</protein>
<dbReference type="EMBL" id="JACRWE010000001">
    <property type="protein sequence ID" value="MBC5995619.1"/>
    <property type="molecule type" value="Genomic_DNA"/>
</dbReference>
<reference evidence="1 2" key="1">
    <citation type="submission" date="2020-08" db="EMBL/GenBank/DDBJ databases">
        <authorList>
            <person name="Liu C."/>
            <person name="Sun Q."/>
        </authorList>
    </citation>
    <scope>NUCLEOTIDE SEQUENCE [LARGE SCALE GENOMIC DNA]</scope>
    <source>
        <strain evidence="1 2">NSJ-18</strain>
    </source>
</reference>
<dbReference type="PANTHER" id="PTHR28055">
    <property type="entry name" value="ALTERED INHERITANCE OF MITOCHONDRIA PROTEIN 41, MITOCHONDRIAL"/>
    <property type="match status" value="1"/>
</dbReference>
<accession>A0ABR7JL14</accession>
<comment type="caution">
    <text evidence="1">The sequence shown here is derived from an EMBL/GenBank/DDBJ whole genome shotgun (WGS) entry which is preliminary data.</text>
</comment>
<dbReference type="InterPro" id="IPR023168">
    <property type="entry name" value="GatB_Yqey_C_2"/>
</dbReference>
<dbReference type="Gene3D" id="1.10.10.410">
    <property type="match status" value="1"/>
</dbReference>
<evidence type="ECO:0000313" key="2">
    <source>
        <dbReference type="Proteomes" id="UP000609849"/>
    </source>
</evidence>
<dbReference type="SUPFAM" id="SSF89095">
    <property type="entry name" value="GatB/YqeY motif"/>
    <property type="match status" value="1"/>
</dbReference>
<name>A0ABR7JL14_9FIRM</name>
<dbReference type="RefSeq" id="WP_153925599.1">
    <property type="nucleotide sequence ID" value="NZ_JACRWE010000001.1"/>
</dbReference>
<dbReference type="InterPro" id="IPR019004">
    <property type="entry name" value="YqeY/Aim41"/>
</dbReference>
<keyword evidence="2" id="KW-1185">Reference proteome</keyword>
<dbReference type="Proteomes" id="UP000609849">
    <property type="component" value="Unassembled WGS sequence"/>
</dbReference>
<dbReference type="InterPro" id="IPR042184">
    <property type="entry name" value="YqeY/Aim41_N"/>
</dbReference>
<dbReference type="Pfam" id="PF09424">
    <property type="entry name" value="YqeY"/>
    <property type="match status" value="1"/>
</dbReference>